<dbReference type="PANTHER" id="PTHR12686:SF8">
    <property type="entry name" value="EXOSOME COMPLEX COMPONENT CSL4"/>
    <property type="match status" value="1"/>
</dbReference>
<dbReference type="GO" id="GO:0005737">
    <property type="term" value="C:cytoplasm"/>
    <property type="evidence" value="ECO:0007669"/>
    <property type="project" value="TreeGrafter"/>
</dbReference>
<dbReference type="AlphaFoldDB" id="A0A267DX24"/>
<dbReference type="GO" id="GO:0000176">
    <property type="term" value="C:nuclear exosome (RNase complex)"/>
    <property type="evidence" value="ECO:0007669"/>
    <property type="project" value="TreeGrafter"/>
</dbReference>
<dbReference type="PANTHER" id="PTHR12686">
    <property type="entry name" value="3'-5' EXORIBONUCLEASE CSL4-RELATED"/>
    <property type="match status" value="1"/>
</dbReference>
<dbReference type="SUPFAM" id="SSF110324">
    <property type="entry name" value="Ribosomal L27 protein-like"/>
    <property type="match status" value="1"/>
</dbReference>
<comment type="caution">
    <text evidence="6">The sequence shown here is derived from an EMBL/GenBank/DDBJ whole genome shotgun (WGS) entry which is preliminary data.</text>
</comment>
<dbReference type="EMBL" id="NIVC01003015">
    <property type="protein sequence ID" value="PAA53848.1"/>
    <property type="molecule type" value="Genomic_DNA"/>
</dbReference>
<dbReference type="STRING" id="282301.A0A267DX24"/>
<keyword evidence="2" id="KW-0963">Cytoplasm</keyword>
<reference evidence="6 7" key="1">
    <citation type="submission" date="2017-06" db="EMBL/GenBank/DDBJ databases">
        <title>A platform for efficient transgenesis in Macrostomum lignano, a flatworm model organism for stem cell research.</title>
        <authorList>
            <person name="Berezikov E."/>
        </authorList>
    </citation>
    <scope>NUCLEOTIDE SEQUENCE [LARGE SCALE GENOMIC DNA]</scope>
    <source>
        <strain evidence="6">DV1</strain>
        <tissue evidence="6">Whole organism</tissue>
    </source>
</reference>
<name>A0A267DX24_9PLAT</name>
<keyword evidence="7" id="KW-1185">Reference proteome</keyword>
<organism evidence="6 7">
    <name type="scientific">Macrostomum lignano</name>
    <dbReference type="NCBI Taxonomy" id="282301"/>
    <lineage>
        <taxon>Eukaryota</taxon>
        <taxon>Metazoa</taxon>
        <taxon>Spiralia</taxon>
        <taxon>Lophotrochozoa</taxon>
        <taxon>Platyhelminthes</taxon>
        <taxon>Rhabditophora</taxon>
        <taxon>Macrostomorpha</taxon>
        <taxon>Macrostomida</taxon>
        <taxon>Macrostomidae</taxon>
        <taxon>Macrostomum</taxon>
    </lineage>
</organism>
<keyword evidence="3" id="KW-0271">Exosome</keyword>
<gene>
    <name evidence="6" type="ORF">BOX15_Mlig019726g3</name>
</gene>
<dbReference type="InterPro" id="IPR012340">
    <property type="entry name" value="NA-bd_OB-fold"/>
</dbReference>
<comment type="subcellular location">
    <subcellularLocation>
        <location evidence="1">Nucleus</location>
        <location evidence="1">Nucleolus</location>
    </subcellularLocation>
</comment>
<protein>
    <recommendedName>
        <fullName evidence="8">EXOSC1 domain-containing protein</fullName>
    </recommendedName>
</protein>
<dbReference type="SUPFAM" id="SSF50249">
    <property type="entry name" value="Nucleic acid-binding proteins"/>
    <property type="match status" value="1"/>
</dbReference>
<dbReference type="InterPro" id="IPR019495">
    <property type="entry name" value="EXOSC1_C"/>
</dbReference>
<dbReference type="OrthoDB" id="440760at2759"/>
<evidence type="ECO:0000256" key="3">
    <source>
        <dbReference type="ARBA" id="ARBA00022835"/>
    </source>
</evidence>
<evidence type="ECO:0000313" key="7">
    <source>
        <dbReference type="Proteomes" id="UP000215902"/>
    </source>
</evidence>
<sequence length="234" mass="25755">LYSCQIEFMDTSIQLAGLAVAPGDRICRADDAIIAGQGTHEYQNWIHSSLLGRVQMERDGAAASADGEQHETETASGKAIVRVESHNRTFPSSMIDAIVVAQVVRVTNRVAHCTLLACNRVKLHPGFKAQIRREDVRATERDRVELADCFRAGDIVQARVLTLGQNGAYLLTTAQNELGVVVASGQHGSKLVPVSWNEMRCPITGQVYKRKVANVPEEFVKVFIEYVLKQAELI</sequence>
<dbReference type="Gene3D" id="2.40.50.100">
    <property type="match status" value="1"/>
</dbReference>
<dbReference type="InterPro" id="IPR039771">
    <property type="entry name" value="Csl4"/>
</dbReference>
<evidence type="ECO:0000256" key="1">
    <source>
        <dbReference type="ARBA" id="ARBA00004604"/>
    </source>
</evidence>
<evidence type="ECO:0000259" key="5">
    <source>
        <dbReference type="Pfam" id="PF14382"/>
    </source>
</evidence>
<dbReference type="Pfam" id="PF14382">
    <property type="entry name" value="ECR1_N"/>
    <property type="match status" value="1"/>
</dbReference>
<feature type="non-terminal residue" evidence="6">
    <location>
        <position position="1"/>
    </location>
</feature>
<dbReference type="Pfam" id="PF10447">
    <property type="entry name" value="EXOSC1"/>
    <property type="match status" value="1"/>
</dbReference>
<accession>A0A267DX24</accession>
<evidence type="ECO:0000259" key="4">
    <source>
        <dbReference type="Pfam" id="PF10447"/>
    </source>
</evidence>
<evidence type="ECO:0008006" key="8">
    <source>
        <dbReference type="Google" id="ProtNLM"/>
    </source>
</evidence>
<dbReference type="GO" id="GO:0006396">
    <property type="term" value="P:RNA processing"/>
    <property type="evidence" value="ECO:0007669"/>
    <property type="project" value="InterPro"/>
</dbReference>
<feature type="domain" description="Exosome complex component CSL4 C-terminal" evidence="4">
    <location>
        <begin position="126"/>
        <end position="163"/>
    </location>
</feature>
<dbReference type="Proteomes" id="UP000215902">
    <property type="component" value="Unassembled WGS sequence"/>
</dbReference>
<dbReference type="InterPro" id="IPR025721">
    <property type="entry name" value="Exosome_cplx_N_dom"/>
</dbReference>
<evidence type="ECO:0000313" key="6">
    <source>
        <dbReference type="EMBL" id="PAA53848.1"/>
    </source>
</evidence>
<dbReference type="GO" id="GO:0003723">
    <property type="term" value="F:RNA binding"/>
    <property type="evidence" value="ECO:0007669"/>
    <property type="project" value="InterPro"/>
</dbReference>
<evidence type="ECO:0000256" key="2">
    <source>
        <dbReference type="ARBA" id="ARBA00022490"/>
    </source>
</evidence>
<dbReference type="GO" id="GO:0005730">
    <property type="term" value="C:nucleolus"/>
    <property type="evidence" value="ECO:0007669"/>
    <property type="project" value="UniProtKB-SubCell"/>
</dbReference>
<proteinExistence type="predicted"/>
<dbReference type="Gene3D" id="2.40.50.140">
    <property type="entry name" value="Nucleic acid-binding proteins"/>
    <property type="match status" value="1"/>
</dbReference>
<feature type="domain" description="Exosome complex component N-terminal" evidence="5">
    <location>
        <begin position="20"/>
        <end position="56"/>
    </location>
</feature>